<dbReference type="Pfam" id="PF01458">
    <property type="entry name" value="SUFBD_core"/>
    <property type="match status" value="1"/>
</dbReference>
<evidence type="ECO:0000256" key="1">
    <source>
        <dbReference type="ARBA" id="ARBA00043967"/>
    </source>
</evidence>
<gene>
    <name evidence="4" type="ORF">BC349_08095</name>
</gene>
<keyword evidence="5" id="KW-1185">Reference proteome</keyword>
<evidence type="ECO:0000313" key="4">
    <source>
        <dbReference type="EMBL" id="MBC6490988.1"/>
    </source>
</evidence>
<evidence type="ECO:0000259" key="2">
    <source>
        <dbReference type="Pfam" id="PF01458"/>
    </source>
</evidence>
<dbReference type="PANTHER" id="PTHR43575">
    <property type="entry name" value="PROTEIN ABCI7, CHLOROPLASTIC"/>
    <property type="match status" value="1"/>
</dbReference>
<proteinExistence type="inferred from homology"/>
<dbReference type="InterPro" id="IPR037284">
    <property type="entry name" value="SUF_FeS_clus_asmbl_SufBD_sf"/>
</dbReference>
<sequence>MSTVTTIKEKMDLLAAKADQLAPVRQAALKAFNNFGLPAPKHEEWKYTRIGNVFNLPLQWAPDQVDAVTAEDLKPFLLPGHEEANVLVFVNGVYASALSVIRSASIECMSLEAAMDSGYAELVAANLGHSGKYLTDGINALSTASLRGGVFLTVKRSKDAEHPLFVYNITDARQVNMLSQPRVLLHLAENAGLQMMETYGTIGSQESFTNQVMEVVVEKDARFEYYKIQNDAAHASQVSTTHIRQTGKSFVHAVTISLNGAIVRNNLNLVMEAEYCDSHMYGLYCMQGKSHIDNHTIVDNVMPHCESNEFYKGIMGDASTGVFNGKIFVRQDAQKTNAFQSNKNVLISDDASVNTKPQLEIFADDVKCSHGCTIGRLDEDGIFYLRSRGIPDQVAKSLLLHSFAMDILEQIKPEPLRNYVDRLVSERLAYEME</sequence>
<dbReference type="Pfam" id="PF19295">
    <property type="entry name" value="SufBD_N"/>
    <property type="match status" value="1"/>
</dbReference>
<dbReference type="NCBIfam" id="TIGR01981">
    <property type="entry name" value="sufD"/>
    <property type="match status" value="1"/>
</dbReference>
<dbReference type="RefSeq" id="WP_187256327.1">
    <property type="nucleotide sequence ID" value="NZ_JBHULF010000014.1"/>
</dbReference>
<accession>A0ABR7M8P8</accession>
<dbReference type="InterPro" id="IPR055346">
    <property type="entry name" value="Fe-S_cluster_assembly_SufBD"/>
</dbReference>
<dbReference type="SUPFAM" id="SSF101960">
    <property type="entry name" value="Stabilizer of iron transporter SufD"/>
    <property type="match status" value="1"/>
</dbReference>
<dbReference type="InterPro" id="IPR045595">
    <property type="entry name" value="SufBD_N"/>
</dbReference>
<name>A0ABR7M8P8_9BACT</name>
<dbReference type="EMBL" id="MBUA01000012">
    <property type="protein sequence ID" value="MBC6490988.1"/>
    <property type="molecule type" value="Genomic_DNA"/>
</dbReference>
<reference evidence="4 5" key="1">
    <citation type="submission" date="2016-07" db="EMBL/GenBank/DDBJ databases">
        <title>Genome analysis of Flavihumibacter stibioxidans YS-17.</title>
        <authorList>
            <person name="Shi K."/>
            <person name="Han Y."/>
            <person name="Wang G."/>
        </authorList>
    </citation>
    <scope>NUCLEOTIDE SEQUENCE [LARGE SCALE GENOMIC DNA]</scope>
    <source>
        <strain evidence="4 5">YS-17</strain>
    </source>
</reference>
<dbReference type="PANTHER" id="PTHR43575:SF1">
    <property type="entry name" value="PROTEIN ABCI7, CHLOROPLASTIC"/>
    <property type="match status" value="1"/>
</dbReference>
<evidence type="ECO:0000259" key="3">
    <source>
        <dbReference type="Pfam" id="PF19295"/>
    </source>
</evidence>
<feature type="domain" description="SUF system FeS cluster assembly SufBD N-terminal" evidence="3">
    <location>
        <begin position="15"/>
        <end position="164"/>
    </location>
</feature>
<dbReference type="InterPro" id="IPR011542">
    <property type="entry name" value="SUF_FeS_clus_asmbl_SufD"/>
</dbReference>
<comment type="similarity">
    <text evidence="1">Belongs to the iron-sulfur cluster assembly SufBD family.</text>
</comment>
<protein>
    <submittedName>
        <fullName evidence="4">Fe-S cluster assembly protein SufD</fullName>
    </submittedName>
</protein>
<evidence type="ECO:0000313" key="5">
    <source>
        <dbReference type="Proteomes" id="UP000765802"/>
    </source>
</evidence>
<dbReference type="InterPro" id="IPR000825">
    <property type="entry name" value="SUF_FeS_clus_asmbl_SufBD_core"/>
</dbReference>
<dbReference type="Proteomes" id="UP000765802">
    <property type="component" value="Unassembled WGS sequence"/>
</dbReference>
<organism evidence="4 5">
    <name type="scientific">Flavihumibacter stibioxidans</name>
    <dbReference type="NCBI Taxonomy" id="1834163"/>
    <lineage>
        <taxon>Bacteria</taxon>
        <taxon>Pseudomonadati</taxon>
        <taxon>Bacteroidota</taxon>
        <taxon>Chitinophagia</taxon>
        <taxon>Chitinophagales</taxon>
        <taxon>Chitinophagaceae</taxon>
        <taxon>Flavihumibacter</taxon>
    </lineage>
</organism>
<comment type="caution">
    <text evidence="4">The sequence shown here is derived from an EMBL/GenBank/DDBJ whole genome shotgun (WGS) entry which is preliminary data.</text>
</comment>
<feature type="domain" description="SUF system FeS cluster assembly SufBD core" evidence="2">
    <location>
        <begin position="176"/>
        <end position="403"/>
    </location>
</feature>